<evidence type="ECO:0000256" key="4">
    <source>
        <dbReference type="ARBA" id="ARBA00022448"/>
    </source>
</evidence>
<dbReference type="SUPFAM" id="SSF47473">
    <property type="entry name" value="EF-hand"/>
    <property type="match status" value="1"/>
</dbReference>
<evidence type="ECO:0000256" key="3">
    <source>
        <dbReference type="ARBA" id="ARBA00004496"/>
    </source>
</evidence>
<proteinExistence type="inferred from homology"/>
<comment type="subcellular location">
    <subcellularLocation>
        <location evidence="2">Cell membrane</location>
    </subcellularLocation>
    <subcellularLocation>
        <location evidence="3">Cytoplasm</location>
    </subcellularLocation>
    <subcellularLocation>
        <location evidence="1">Nucleus</location>
    </subcellularLocation>
</comment>
<evidence type="ECO:0000256" key="9">
    <source>
        <dbReference type="ARBA" id="ARBA00022723"/>
    </source>
</evidence>
<evidence type="ECO:0000256" key="11">
    <source>
        <dbReference type="ARBA" id="ARBA00022837"/>
    </source>
</evidence>
<dbReference type="GO" id="GO:0005737">
    <property type="term" value="C:cytoplasm"/>
    <property type="evidence" value="ECO:0007669"/>
    <property type="project" value="UniProtKB-SubCell"/>
</dbReference>
<name>A0AAV7JUQ9_9METZ</name>
<dbReference type="Gene3D" id="1.10.238.10">
    <property type="entry name" value="EF-hand"/>
    <property type="match status" value="1"/>
</dbReference>
<dbReference type="SMART" id="SM00054">
    <property type="entry name" value="EFh"/>
    <property type="match status" value="2"/>
</dbReference>
<keyword evidence="11" id="KW-0106">Calcium</keyword>
<dbReference type="GO" id="GO:0015031">
    <property type="term" value="P:protein transport"/>
    <property type="evidence" value="ECO:0007669"/>
    <property type="project" value="UniProtKB-KW"/>
</dbReference>
<keyword evidence="5" id="KW-1003">Cell membrane</keyword>
<evidence type="ECO:0000256" key="2">
    <source>
        <dbReference type="ARBA" id="ARBA00004236"/>
    </source>
</evidence>
<evidence type="ECO:0000256" key="16">
    <source>
        <dbReference type="ARBA" id="ARBA00038164"/>
    </source>
</evidence>
<keyword evidence="10" id="KW-0677">Repeat</keyword>
<dbReference type="PROSITE" id="PS00018">
    <property type="entry name" value="EF_HAND_1"/>
    <property type="match status" value="1"/>
</dbReference>
<keyword evidence="14" id="KW-0539">Nucleus</keyword>
<evidence type="ECO:0000256" key="12">
    <source>
        <dbReference type="ARBA" id="ARBA00022927"/>
    </source>
</evidence>
<gene>
    <name evidence="18" type="ORF">LOD99_7241</name>
</gene>
<keyword evidence="19" id="KW-1185">Reference proteome</keyword>
<keyword evidence="4" id="KW-0813">Transport</keyword>
<evidence type="ECO:0000256" key="1">
    <source>
        <dbReference type="ARBA" id="ARBA00004123"/>
    </source>
</evidence>
<dbReference type="InterPro" id="IPR018247">
    <property type="entry name" value="EF_Hand_1_Ca_BS"/>
</dbReference>
<keyword evidence="7" id="KW-0597">Phosphoprotein</keyword>
<evidence type="ECO:0000256" key="13">
    <source>
        <dbReference type="ARBA" id="ARBA00023136"/>
    </source>
</evidence>
<accession>A0AAV7JUQ9</accession>
<evidence type="ECO:0000256" key="10">
    <source>
        <dbReference type="ARBA" id="ARBA00022737"/>
    </source>
</evidence>
<evidence type="ECO:0000256" key="6">
    <source>
        <dbReference type="ARBA" id="ARBA00022490"/>
    </source>
</evidence>
<dbReference type="AlphaFoldDB" id="A0AAV7JUQ9"/>
<dbReference type="PANTHER" id="PTHR46002">
    <property type="entry name" value="EG:114D9.1 PROTEIN-RELATED"/>
    <property type="match status" value="1"/>
</dbReference>
<keyword evidence="15" id="KW-0449">Lipoprotein</keyword>
<evidence type="ECO:0000256" key="8">
    <source>
        <dbReference type="ARBA" id="ARBA00022707"/>
    </source>
</evidence>
<feature type="domain" description="EF-hand" evidence="17">
    <location>
        <begin position="148"/>
        <end position="183"/>
    </location>
</feature>
<dbReference type="Proteomes" id="UP001165289">
    <property type="component" value="Unassembled WGS sequence"/>
</dbReference>
<evidence type="ECO:0000256" key="15">
    <source>
        <dbReference type="ARBA" id="ARBA00023288"/>
    </source>
</evidence>
<dbReference type="GO" id="GO:0005634">
    <property type="term" value="C:nucleus"/>
    <property type="evidence" value="ECO:0007669"/>
    <property type="project" value="UniProtKB-SubCell"/>
</dbReference>
<keyword evidence="6" id="KW-0963">Cytoplasm</keyword>
<reference evidence="18 19" key="1">
    <citation type="journal article" date="2023" name="BMC Biol.">
        <title>The compact genome of the sponge Oopsacas minuta (Hexactinellida) is lacking key metazoan core genes.</title>
        <authorList>
            <person name="Santini S."/>
            <person name="Schenkelaars Q."/>
            <person name="Jourda C."/>
            <person name="Duchesne M."/>
            <person name="Belahbib H."/>
            <person name="Rocher C."/>
            <person name="Selva M."/>
            <person name="Riesgo A."/>
            <person name="Vervoort M."/>
            <person name="Leys S.P."/>
            <person name="Kodjabachian L."/>
            <person name="Le Bivic A."/>
            <person name="Borchiellini C."/>
            <person name="Claverie J.M."/>
            <person name="Renard E."/>
        </authorList>
    </citation>
    <scope>NUCLEOTIDE SEQUENCE [LARGE SCALE GENOMIC DNA]</scope>
    <source>
        <strain evidence="18">SPO-2</strain>
    </source>
</reference>
<feature type="domain" description="EF-hand" evidence="17">
    <location>
        <begin position="107"/>
        <end position="142"/>
    </location>
</feature>
<dbReference type="InterPro" id="IPR011992">
    <property type="entry name" value="EF-hand-dom_pair"/>
</dbReference>
<dbReference type="InterPro" id="IPR051875">
    <property type="entry name" value="Calcineurin_B_homologous"/>
</dbReference>
<organism evidence="18 19">
    <name type="scientific">Oopsacas minuta</name>
    <dbReference type="NCBI Taxonomy" id="111878"/>
    <lineage>
        <taxon>Eukaryota</taxon>
        <taxon>Metazoa</taxon>
        <taxon>Porifera</taxon>
        <taxon>Hexactinellida</taxon>
        <taxon>Hexasterophora</taxon>
        <taxon>Lyssacinosida</taxon>
        <taxon>Leucopsacidae</taxon>
        <taxon>Oopsacas</taxon>
    </lineage>
</organism>
<dbReference type="EMBL" id="JAKMXF010000299">
    <property type="protein sequence ID" value="KAI6652224.1"/>
    <property type="molecule type" value="Genomic_DNA"/>
</dbReference>
<evidence type="ECO:0000259" key="17">
    <source>
        <dbReference type="PROSITE" id="PS50222"/>
    </source>
</evidence>
<evidence type="ECO:0000313" key="19">
    <source>
        <dbReference type="Proteomes" id="UP001165289"/>
    </source>
</evidence>
<evidence type="ECO:0000256" key="7">
    <source>
        <dbReference type="ARBA" id="ARBA00022553"/>
    </source>
</evidence>
<evidence type="ECO:0000256" key="14">
    <source>
        <dbReference type="ARBA" id="ARBA00023242"/>
    </source>
</evidence>
<dbReference type="GO" id="GO:0005886">
    <property type="term" value="C:plasma membrane"/>
    <property type="evidence" value="ECO:0007669"/>
    <property type="project" value="UniProtKB-SubCell"/>
</dbReference>
<keyword evidence="9" id="KW-0479">Metal-binding</keyword>
<comment type="similarity">
    <text evidence="16">Belongs to the calcineurin regulatory subunit family. CHP subfamily.</text>
</comment>
<comment type="caution">
    <text evidence="18">The sequence shown here is derived from an EMBL/GenBank/DDBJ whole genome shotgun (WGS) entry which is preliminary data.</text>
</comment>
<keyword evidence="13" id="KW-0472">Membrane</keyword>
<dbReference type="PROSITE" id="PS50222">
    <property type="entry name" value="EF_HAND_2"/>
    <property type="match status" value="2"/>
</dbReference>
<protein>
    <submittedName>
        <fullName evidence="18">Calcineurin B homologous protein 1-like</fullName>
    </submittedName>
</protein>
<dbReference type="InterPro" id="IPR002048">
    <property type="entry name" value="EF_hand_dom"/>
</dbReference>
<keyword evidence="8" id="KW-0519">Myristate</keyword>
<sequence length="192" mass="21776">MGNSPSILTTENLDELHKETGFTHHQIKRLHRRFNALDKEDKGYLQMKDLQLIPELALNPLGTRIIQSFFELKGGPQCDSINFHQFVLTLACFQSAKKSKTEDRTNITDAKIDFIFKCYDVSNSDQITKSDLVHVLTCMVGQHVSMEQTVAIAEKTLREGDKAGNGKISNAEFREALTDIDLEEKMTIRFLA</sequence>
<dbReference type="GO" id="GO:0005509">
    <property type="term" value="F:calcium ion binding"/>
    <property type="evidence" value="ECO:0007669"/>
    <property type="project" value="InterPro"/>
</dbReference>
<dbReference type="Pfam" id="PF13499">
    <property type="entry name" value="EF-hand_7"/>
    <property type="match status" value="1"/>
</dbReference>
<evidence type="ECO:0000313" key="18">
    <source>
        <dbReference type="EMBL" id="KAI6652224.1"/>
    </source>
</evidence>
<keyword evidence="12" id="KW-0653">Protein transport</keyword>
<evidence type="ECO:0000256" key="5">
    <source>
        <dbReference type="ARBA" id="ARBA00022475"/>
    </source>
</evidence>